<gene>
    <name evidence="5" type="ORF">FB467_2390</name>
</gene>
<evidence type="ECO:0000313" key="5">
    <source>
        <dbReference type="EMBL" id="TQL51249.1"/>
    </source>
</evidence>
<sequence>MTFDSAYWEDRYRTHPGAGCHPPSPHLVGLTADLPAGTALEAGCGEGGNAVWLARQGWRVTAVDIAPSALDRGRRYAGEQGPTVADRIRWVESDLTTWQPPDDGPGYDLVTSHYVHPEGPFEDLAIRLASAVAPDGLLVLVGHDTADAHSAQHAPGHASWRPDDIAQALDVADWEVLEAGTRTRTAGHGRPLHDAVLFAKRAGGRSPRG</sequence>
<feature type="domain" description="Methyltransferase" evidence="4">
    <location>
        <begin position="40"/>
        <end position="136"/>
    </location>
</feature>
<evidence type="ECO:0000256" key="3">
    <source>
        <dbReference type="ARBA" id="ARBA00022691"/>
    </source>
</evidence>
<dbReference type="EMBL" id="VFOP01000001">
    <property type="protein sequence ID" value="TQL51249.1"/>
    <property type="molecule type" value="Genomic_DNA"/>
</dbReference>
<dbReference type="Pfam" id="PF13649">
    <property type="entry name" value="Methyltransf_25"/>
    <property type="match status" value="1"/>
</dbReference>
<comment type="caution">
    <text evidence="5">The sequence shown here is derived from an EMBL/GenBank/DDBJ whole genome shotgun (WGS) entry which is preliminary data.</text>
</comment>
<evidence type="ECO:0000256" key="2">
    <source>
        <dbReference type="ARBA" id="ARBA00022679"/>
    </source>
</evidence>
<dbReference type="CDD" id="cd02440">
    <property type="entry name" value="AdoMet_MTases"/>
    <property type="match status" value="1"/>
</dbReference>
<dbReference type="Proteomes" id="UP000319516">
    <property type="component" value="Unassembled WGS sequence"/>
</dbReference>
<dbReference type="InterPro" id="IPR041698">
    <property type="entry name" value="Methyltransf_25"/>
</dbReference>
<name>A0A542YT30_9MICO</name>
<keyword evidence="6" id="KW-1185">Reference proteome</keyword>
<dbReference type="InterPro" id="IPR029063">
    <property type="entry name" value="SAM-dependent_MTases_sf"/>
</dbReference>
<proteinExistence type="predicted"/>
<keyword evidence="1 5" id="KW-0489">Methyltransferase</keyword>
<evidence type="ECO:0000259" key="4">
    <source>
        <dbReference type="Pfam" id="PF13649"/>
    </source>
</evidence>
<keyword evidence="3" id="KW-0949">S-adenosyl-L-methionine</keyword>
<protein>
    <submittedName>
        <fullName evidence="5">Methyltransferase family protein</fullName>
    </submittedName>
</protein>
<dbReference type="GO" id="GO:0008168">
    <property type="term" value="F:methyltransferase activity"/>
    <property type="evidence" value="ECO:0007669"/>
    <property type="project" value="UniProtKB-KW"/>
</dbReference>
<keyword evidence="2 5" id="KW-0808">Transferase</keyword>
<dbReference type="SUPFAM" id="SSF53335">
    <property type="entry name" value="S-adenosyl-L-methionine-dependent methyltransferases"/>
    <property type="match status" value="1"/>
</dbReference>
<reference evidence="5 6" key="1">
    <citation type="submission" date="2019-06" db="EMBL/GenBank/DDBJ databases">
        <title>Sequencing the genomes of 1000 actinobacteria strains.</title>
        <authorList>
            <person name="Klenk H.-P."/>
        </authorList>
    </citation>
    <scope>NUCLEOTIDE SEQUENCE [LARGE SCALE GENOMIC DNA]</scope>
    <source>
        <strain evidence="5 6">DSM 12335</strain>
    </source>
</reference>
<dbReference type="PANTHER" id="PTHR43464:SF19">
    <property type="entry name" value="UBIQUINONE BIOSYNTHESIS O-METHYLTRANSFERASE, MITOCHONDRIAL"/>
    <property type="match status" value="1"/>
</dbReference>
<dbReference type="AlphaFoldDB" id="A0A542YT30"/>
<evidence type="ECO:0000313" key="6">
    <source>
        <dbReference type="Proteomes" id="UP000319516"/>
    </source>
</evidence>
<evidence type="ECO:0000256" key="1">
    <source>
        <dbReference type="ARBA" id="ARBA00022603"/>
    </source>
</evidence>
<dbReference type="Gene3D" id="3.40.50.150">
    <property type="entry name" value="Vaccinia Virus protein VP39"/>
    <property type="match status" value="1"/>
</dbReference>
<dbReference type="PANTHER" id="PTHR43464">
    <property type="entry name" value="METHYLTRANSFERASE"/>
    <property type="match status" value="1"/>
</dbReference>
<dbReference type="RefSeq" id="WP_141785279.1">
    <property type="nucleotide sequence ID" value="NZ_BAAAIK010000010.1"/>
</dbReference>
<organism evidence="5 6">
    <name type="scientific">Ornithinicoccus hortensis</name>
    <dbReference type="NCBI Taxonomy" id="82346"/>
    <lineage>
        <taxon>Bacteria</taxon>
        <taxon>Bacillati</taxon>
        <taxon>Actinomycetota</taxon>
        <taxon>Actinomycetes</taxon>
        <taxon>Micrococcales</taxon>
        <taxon>Intrasporangiaceae</taxon>
        <taxon>Ornithinicoccus</taxon>
    </lineage>
</organism>
<dbReference type="OrthoDB" id="9786503at2"/>
<dbReference type="GO" id="GO:0032259">
    <property type="term" value="P:methylation"/>
    <property type="evidence" value="ECO:0007669"/>
    <property type="project" value="UniProtKB-KW"/>
</dbReference>
<accession>A0A542YT30</accession>